<reference evidence="2 3" key="1">
    <citation type="submission" date="2015-10" db="EMBL/GenBank/DDBJ databases">
        <title>Genome analyses suggest a sexual origin of heterokaryosis in a supposedly ancient asexual fungus.</title>
        <authorList>
            <person name="Ropars J."/>
            <person name="Sedzielewska K."/>
            <person name="Noel J."/>
            <person name="Charron P."/>
            <person name="Farinelli L."/>
            <person name="Marton T."/>
            <person name="Kruger M."/>
            <person name="Pelin A."/>
            <person name="Brachmann A."/>
            <person name="Corradi N."/>
        </authorList>
    </citation>
    <scope>NUCLEOTIDE SEQUENCE [LARGE SCALE GENOMIC DNA]</scope>
    <source>
        <strain evidence="2 3">A4</strain>
    </source>
</reference>
<sequence>MEDSRNIQIAENSFPRNFGNNDKTTFLFEIFQNYLLFSESLFSSFFTGNDIEVQRNIIRTNFGLTDEDIQSWTNRASRYNMTPESMMSDSEDESPRPTISVDEVMKRAQKRLEDISKKSKKSKKSSKKKYQLGSSDDSDGSIQIKKMIQNSDDEKMFSDDDREITIDRPITKVSGSQSHVDHSLLNVTPSDQSVPLIIDVTPLSQEDTQLKNKADDSTKSSNKKKKSNTNQIQNVITGHKPTDDDTSRVRDILVYDIPVSWTPEEILKQLTLWGKTISMQTKPQRKYQTLRLKIELSTFRLAQFEVNENPVWTTDLGGIPVRWFPARWTLKERKQREKFQATIQKIPDSMTLATLWKDNHPHSFLTAIKGLKSFKIIQTAKGERKLIGYFEKWVDMRSALDNQYVWEQNNLSWSRYEPLTQPTRSRGINTNKNQERTSRSPRTDKNQQNSKNSDKKPKEMKSDKPNKQKKDKSRKESRSKVLAEILDLLRKIV</sequence>
<name>A0A2I1HAN1_9GLOM</name>
<feature type="compositionally biased region" description="Basic and acidic residues" evidence="1">
    <location>
        <begin position="208"/>
        <end position="218"/>
    </location>
</feature>
<feature type="compositionally biased region" description="Basic and acidic residues" evidence="1">
    <location>
        <begin position="103"/>
        <end position="117"/>
    </location>
</feature>
<dbReference type="VEuPathDB" id="FungiDB:RhiirFUN_025985"/>
<feature type="region of interest" description="Disordered" evidence="1">
    <location>
        <begin position="207"/>
        <end position="244"/>
    </location>
</feature>
<feature type="compositionally biased region" description="Basic and acidic residues" evidence="1">
    <location>
        <begin position="452"/>
        <end position="480"/>
    </location>
</feature>
<feature type="compositionally biased region" description="Basic and acidic residues" evidence="1">
    <location>
        <begin position="433"/>
        <end position="445"/>
    </location>
</feature>
<protein>
    <submittedName>
        <fullName evidence="2">Uncharacterized protein</fullName>
    </submittedName>
</protein>
<dbReference type="VEuPathDB" id="FungiDB:FUN_004167"/>
<dbReference type="EMBL" id="LLXI01002000">
    <property type="protein sequence ID" value="PKY55900.1"/>
    <property type="molecule type" value="Genomic_DNA"/>
</dbReference>
<organism evidence="2 3">
    <name type="scientific">Rhizophagus irregularis</name>
    <dbReference type="NCBI Taxonomy" id="588596"/>
    <lineage>
        <taxon>Eukaryota</taxon>
        <taxon>Fungi</taxon>
        <taxon>Fungi incertae sedis</taxon>
        <taxon>Mucoromycota</taxon>
        <taxon>Glomeromycotina</taxon>
        <taxon>Glomeromycetes</taxon>
        <taxon>Glomerales</taxon>
        <taxon>Glomeraceae</taxon>
        <taxon>Rhizophagus</taxon>
    </lineage>
</organism>
<evidence type="ECO:0000256" key="1">
    <source>
        <dbReference type="SAM" id="MobiDB-lite"/>
    </source>
</evidence>
<feature type="region of interest" description="Disordered" evidence="1">
    <location>
        <begin position="75"/>
        <end position="143"/>
    </location>
</feature>
<feature type="compositionally biased region" description="Basic residues" evidence="1">
    <location>
        <begin position="118"/>
        <end position="130"/>
    </location>
</feature>
<gene>
    <name evidence="2" type="ORF">RhiirA4_475734</name>
</gene>
<feature type="compositionally biased region" description="Polar residues" evidence="1">
    <location>
        <begin position="420"/>
        <end position="432"/>
    </location>
</feature>
<keyword evidence="3" id="KW-1185">Reference proteome</keyword>
<accession>A0A2I1HAN1</accession>
<comment type="caution">
    <text evidence="2">The sequence shown here is derived from an EMBL/GenBank/DDBJ whole genome shotgun (WGS) entry which is preliminary data.</text>
</comment>
<feature type="region of interest" description="Disordered" evidence="1">
    <location>
        <begin position="417"/>
        <end position="480"/>
    </location>
</feature>
<evidence type="ECO:0000313" key="2">
    <source>
        <dbReference type="EMBL" id="PKY55900.1"/>
    </source>
</evidence>
<dbReference type="Proteomes" id="UP000234323">
    <property type="component" value="Unassembled WGS sequence"/>
</dbReference>
<evidence type="ECO:0000313" key="3">
    <source>
        <dbReference type="Proteomes" id="UP000234323"/>
    </source>
</evidence>
<dbReference type="AlphaFoldDB" id="A0A2I1HAN1"/>
<proteinExistence type="predicted"/>
<dbReference type="VEuPathDB" id="FungiDB:RhiirA1_408165"/>